<dbReference type="GO" id="GO:0045893">
    <property type="term" value="P:positive regulation of DNA-templated transcription"/>
    <property type="evidence" value="ECO:0007669"/>
    <property type="project" value="TreeGrafter"/>
</dbReference>
<organism evidence="4 5">
    <name type="scientific">Protea cynaroides</name>
    <dbReference type="NCBI Taxonomy" id="273540"/>
    <lineage>
        <taxon>Eukaryota</taxon>
        <taxon>Viridiplantae</taxon>
        <taxon>Streptophyta</taxon>
        <taxon>Embryophyta</taxon>
        <taxon>Tracheophyta</taxon>
        <taxon>Spermatophyta</taxon>
        <taxon>Magnoliopsida</taxon>
        <taxon>Proteales</taxon>
        <taxon>Proteaceae</taxon>
        <taxon>Protea</taxon>
    </lineage>
</organism>
<evidence type="ECO:0000313" key="4">
    <source>
        <dbReference type="EMBL" id="KAJ4971386.1"/>
    </source>
</evidence>
<evidence type="ECO:0000256" key="3">
    <source>
        <dbReference type="ARBA" id="ARBA00023242"/>
    </source>
</evidence>
<accession>A0A9Q0KJI4</accession>
<keyword evidence="1" id="KW-0805">Transcription regulation</keyword>
<dbReference type="InterPro" id="IPR052483">
    <property type="entry name" value="bZIP_transcription_regulators"/>
</dbReference>
<dbReference type="SUPFAM" id="SSF57959">
    <property type="entry name" value="Leucine zipper domain"/>
    <property type="match status" value="1"/>
</dbReference>
<dbReference type="PANTHER" id="PTHR46391:SF35">
    <property type="entry name" value="BASIC LEUCINE ZIPPER 34-LIKE ISOFORM X1"/>
    <property type="match status" value="1"/>
</dbReference>
<keyword evidence="2" id="KW-0804">Transcription</keyword>
<keyword evidence="5" id="KW-1185">Reference proteome</keyword>
<evidence type="ECO:0000313" key="5">
    <source>
        <dbReference type="Proteomes" id="UP001141806"/>
    </source>
</evidence>
<comment type="caution">
    <text evidence="4">The sequence shown here is derived from an EMBL/GenBank/DDBJ whole genome shotgun (WGS) entry which is preliminary data.</text>
</comment>
<sequence length="207" mass="23670">MAGGMKNVVEMGPLPPRYPNSAVNAIINRRHSGMLRDSEENLKMIMQPNKAADYPVLNDPNMDPKNLRGIGSRLASLRSRVKKLEYIAKLEQQVDSLKTVVSVLAHQVSYHDCKRIELCNENETIRKKIGKLCGEQELKNVETEWLKQEKHRLSDILTLQHQLQQQPLLVPPELIHGQEQQEMVAQCNLGEEQQLFDINNPMNLHPI</sequence>
<dbReference type="Proteomes" id="UP001141806">
    <property type="component" value="Unassembled WGS sequence"/>
</dbReference>
<evidence type="ECO:0008006" key="6">
    <source>
        <dbReference type="Google" id="ProtNLM"/>
    </source>
</evidence>
<evidence type="ECO:0000256" key="1">
    <source>
        <dbReference type="ARBA" id="ARBA00023015"/>
    </source>
</evidence>
<dbReference type="EMBL" id="JAMYWD010000005">
    <property type="protein sequence ID" value="KAJ4971386.1"/>
    <property type="molecule type" value="Genomic_DNA"/>
</dbReference>
<protein>
    <recommendedName>
        <fullName evidence="6">BZIP domain-containing protein</fullName>
    </recommendedName>
</protein>
<gene>
    <name evidence="4" type="ORF">NE237_004485</name>
</gene>
<dbReference type="GO" id="GO:0005634">
    <property type="term" value="C:nucleus"/>
    <property type="evidence" value="ECO:0007669"/>
    <property type="project" value="TreeGrafter"/>
</dbReference>
<dbReference type="GO" id="GO:0003677">
    <property type="term" value="F:DNA binding"/>
    <property type="evidence" value="ECO:0007669"/>
    <property type="project" value="TreeGrafter"/>
</dbReference>
<dbReference type="OrthoDB" id="552661at2759"/>
<name>A0A9Q0KJI4_9MAGN</name>
<dbReference type="AlphaFoldDB" id="A0A9Q0KJI4"/>
<evidence type="ECO:0000256" key="2">
    <source>
        <dbReference type="ARBA" id="ARBA00023163"/>
    </source>
</evidence>
<keyword evidence="3" id="KW-0539">Nucleus</keyword>
<proteinExistence type="predicted"/>
<dbReference type="GO" id="GO:0003700">
    <property type="term" value="F:DNA-binding transcription factor activity"/>
    <property type="evidence" value="ECO:0007669"/>
    <property type="project" value="InterPro"/>
</dbReference>
<dbReference type="InterPro" id="IPR046347">
    <property type="entry name" value="bZIP_sf"/>
</dbReference>
<dbReference type="PANTHER" id="PTHR46391">
    <property type="entry name" value="BASIC LEUCINE ZIPPER 34"/>
    <property type="match status" value="1"/>
</dbReference>
<reference evidence="4" key="1">
    <citation type="journal article" date="2023" name="Plant J.">
        <title>The genome of the king protea, Protea cynaroides.</title>
        <authorList>
            <person name="Chang J."/>
            <person name="Duong T.A."/>
            <person name="Schoeman C."/>
            <person name="Ma X."/>
            <person name="Roodt D."/>
            <person name="Barker N."/>
            <person name="Li Z."/>
            <person name="Van de Peer Y."/>
            <person name="Mizrachi E."/>
        </authorList>
    </citation>
    <scope>NUCLEOTIDE SEQUENCE</scope>
    <source>
        <tissue evidence="4">Young leaves</tissue>
    </source>
</reference>